<dbReference type="PANTHER" id="PTHR10003">
    <property type="entry name" value="SUPEROXIDE DISMUTASE CU-ZN -RELATED"/>
    <property type="match status" value="1"/>
</dbReference>
<evidence type="ECO:0000256" key="9">
    <source>
        <dbReference type="SAM" id="MobiDB-lite"/>
    </source>
</evidence>
<feature type="compositionally biased region" description="Low complexity" evidence="9">
    <location>
        <begin position="48"/>
        <end position="58"/>
    </location>
</feature>
<evidence type="ECO:0000256" key="5">
    <source>
        <dbReference type="ARBA" id="ARBA00016103"/>
    </source>
</evidence>
<evidence type="ECO:0000256" key="3">
    <source>
        <dbReference type="ARBA" id="ARBA00004496"/>
    </source>
</evidence>
<gene>
    <name evidence="12" type="ORF">RRF57_005503</name>
</gene>
<keyword evidence="10" id="KW-0812">Transmembrane</keyword>
<evidence type="ECO:0000256" key="8">
    <source>
        <dbReference type="ARBA" id="ARBA00023157"/>
    </source>
</evidence>
<dbReference type="Gene3D" id="2.60.40.200">
    <property type="entry name" value="Superoxide dismutase, copper/zinc binding domain"/>
    <property type="match status" value="1"/>
</dbReference>
<protein>
    <recommendedName>
        <fullName evidence="5">Superoxide dismutase 1 copper chaperone</fullName>
    </recommendedName>
</protein>
<evidence type="ECO:0000256" key="6">
    <source>
        <dbReference type="ARBA" id="ARBA00022490"/>
    </source>
</evidence>
<dbReference type="FunFam" id="3.30.70.100:FF:000038">
    <property type="entry name" value="Superoxide dismutase 1 copper chaperone"/>
    <property type="match status" value="1"/>
</dbReference>
<accession>A0AAN7UI12</accession>
<dbReference type="SUPFAM" id="SSF49329">
    <property type="entry name" value="Cu,Zn superoxide dismutase-like"/>
    <property type="match status" value="1"/>
</dbReference>
<dbReference type="Proteomes" id="UP001305414">
    <property type="component" value="Unassembled WGS sequence"/>
</dbReference>
<evidence type="ECO:0000259" key="11">
    <source>
        <dbReference type="PROSITE" id="PS50846"/>
    </source>
</evidence>
<name>A0AAN7UI12_9PEZI</name>
<feature type="transmembrane region" description="Helical" evidence="10">
    <location>
        <begin position="12"/>
        <end position="29"/>
    </location>
</feature>
<dbReference type="PROSITE" id="PS50846">
    <property type="entry name" value="HMA_2"/>
    <property type="match status" value="1"/>
</dbReference>
<dbReference type="InterPro" id="IPR036423">
    <property type="entry name" value="SOD-like_Cu/Zn_dom_sf"/>
</dbReference>
<dbReference type="InterPro" id="IPR036163">
    <property type="entry name" value="HMA_dom_sf"/>
</dbReference>
<evidence type="ECO:0000256" key="7">
    <source>
        <dbReference type="ARBA" id="ARBA00022723"/>
    </source>
</evidence>
<comment type="function">
    <text evidence="2">Destroys radicals which are normally produced within the cells and which are toxic to biological systems.</text>
</comment>
<keyword evidence="8" id="KW-1015">Disulfide bond</keyword>
<dbReference type="Pfam" id="PF00403">
    <property type="entry name" value="HMA"/>
    <property type="match status" value="1"/>
</dbReference>
<dbReference type="CDD" id="cd00371">
    <property type="entry name" value="HMA"/>
    <property type="match status" value="1"/>
</dbReference>
<feature type="region of interest" description="Disordered" evidence="9">
    <location>
        <begin position="32"/>
        <end position="71"/>
    </location>
</feature>
<keyword evidence="13" id="KW-1185">Reference proteome</keyword>
<proteinExistence type="inferred from homology"/>
<evidence type="ECO:0000256" key="4">
    <source>
        <dbReference type="ARBA" id="ARBA00010636"/>
    </source>
</evidence>
<dbReference type="GO" id="GO:0006801">
    <property type="term" value="P:superoxide metabolic process"/>
    <property type="evidence" value="ECO:0007669"/>
    <property type="project" value="InterPro"/>
</dbReference>
<evidence type="ECO:0000256" key="1">
    <source>
        <dbReference type="ARBA" id="ARBA00001973"/>
    </source>
</evidence>
<keyword evidence="7" id="KW-0479">Metal-binding</keyword>
<keyword evidence="10" id="KW-1133">Transmembrane helix</keyword>
<evidence type="ECO:0000313" key="13">
    <source>
        <dbReference type="Proteomes" id="UP001305414"/>
    </source>
</evidence>
<reference evidence="12 13" key="1">
    <citation type="submission" date="2023-10" db="EMBL/GenBank/DDBJ databases">
        <title>Draft genome sequence of Xylaria bambusicola isolate GMP-LS, the root and basal stem rot pathogen of sugarcane in Indonesia.</title>
        <authorList>
            <person name="Selvaraj P."/>
            <person name="Muralishankar V."/>
            <person name="Muruganantham S."/>
            <person name="Sp S."/>
            <person name="Haryani S."/>
            <person name="Lau K.J.X."/>
            <person name="Naqvi N.I."/>
        </authorList>
    </citation>
    <scope>NUCLEOTIDE SEQUENCE [LARGE SCALE GENOMIC DNA]</scope>
    <source>
        <strain evidence="12">GMP-LS</strain>
    </source>
</reference>
<dbReference type="Gene3D" id="3.30.70.100">
    <property type="match status" value="1"/>
</dbReference>
<sequence length="337" mass="36248">MFKKIPRITLRYFATTTCITIGLISVPYLQSSHRERRNKQERQRQRQRQGGQNNPKNNLLISTPHSTNAMTQNKVNTPFETLFAVHMTCDSCVKSVSDALYSLDGITSVDANLKDQLVAVKGTAPPSSIVSAIEATGRDAILRGSGASNSAAVCILETYHRNGRGGDALVPASDPEASTEDSAVGDREVRGLARMVQVSPTTTLVDLTLRGVAPGRYNASIREYGDLKFGATSTGPIWASGSGTTQPRGVLGSVEVGGDGRGAVFLDHPIQVWEVIGHAMVLTSQEEGQGDLKNDQNTVVGVIARSAGMWDNDKTVCSCTGKTLWEERKDEVQKGMI</sequence>
<dbReference type="InterPro" id="IPR024134">
    <property type="entry name" value="SOD_Cu/Zn_/chaperone"/>
</dbReference>
<dbReference type="SUPFAM" id="SSF55008">
    <property type="entry name" value="HMA, heavy metal-associated domain"/>
    <property type="match status" value="1"/>
</dbReference>
<dbReference type="EMBL" id="JAWHQM010000012">
    <property type="protein sequence ID" value="KAK5629788.1"/>
    <property type="molecule type" value="Genomic_DNA"/>
</dbReference>
<dbReference type="InterPro" id="IPR006121">
    <property type="entry name" value="HMA_dom"/>
</dbReference>
<evidence type="ECO:0000256" key="2">
    <source>
        <dbReference type="ARBA" id="ARBA00003917"/>
    </source>
</evidence>
<comment type="caution">
    <text evidence="12">The sequence shown here is derived from an EMBL/GenBank/DDBJ whole genome shotgun (WGS) entry which is preliminary data.</text>
</comment>
<evidence type="ECO:0000256" key="10">
    <source>
        <dbReference type="SAM" id="Phobius"/>
    </source>
</evidence>
<feature type="compositionally biased region" description="Polar residues" evidence="9">
    <location>
        <begin position="59"/>
        <end position="71"/>
    </location>
</feature>
<keyword evidence="10" id="KW-0472">Membrane</keyword>
<organism evidence="12 13">
    <name type="scientific">Xylaria bambusicola</name>
    <dbReference type="NCBI Taxonomy" id="326684"/>
    <lineage>
        <taxon>Eukaryota</taxon>
        <taxon>Fungi</taxon>
        <taxon>Dikarya</taxon>
        <taxon>Ascomycota</taxon>
        <taxon>Pezizomycotina</taxon>
        <taxon>Sordariomycetes</taxon>
        <taxon>Xylariomycetidae</taxon>
        <taxon>Xylariales</taxon>
        <taxon>Xylariaceae</taxon>
        <taxon>Xylaria</taxon>
    </lineage>
</organism>
<evidence type="ECO:0000313" key="12">
    <source>
        <dbReference type="EMBL" id="KAK5629788.1"/>
    </source>
</evidence>
<comment type="cofactor">
    <cofactor evidence="1">
        <name>Cu(2+)</name>
        <dbReference type="ChEBI" id="CHEBI:29036"/>
    </cofactor>
</comment>
<dbReference type="GO" id="GO:0005507">
    <property type="term" value="F:copper ion binding"/>
    <property type="evidence" value="ECO:0007669"/>
    <property type="project" value="InterPro"/>
</dbReference>
<comment type="subcellular location">
    <subcellularLocation>
        <location evidence="3">Cytoplasm</location>
    </subcellularLocation>
</comment>
<dbReference type="GO" id="GO:0005737">
    <property type="term" value="C:cytoplasm"/>
    <property type="evidence" value="ECO:0007669"/>
    <property type="project" value="UniProtKB-SubCell"/>
</dbReference>
<feature type="domain" description="HMA" evidence="11">
    <location>
        <begin position="78"/>
        <end position="141"/>
    </location>
</feature>
<comment type="similarity">
    <text evidence="4">Belongs to the CCS1 family.</text>
</comment>
<dbReference type="AlphaFoldDB" id="A0AAN7UI12"/>
<keyword evidence="6" id="KW-0963">Cytoplasm</keyword>